<dbReference type="PANTHER" id="PTHR30502">
    <property type="entry name" value="2-KETO-3-DEOXY-L-RHAMNONATE ALDOLASE"/>
    <property type="match status" value="1"/>
</dbReference>
<proteinExistence type="inferred from homology"/>
<dbReference type="RefSeq" id="WP_058889246.1">
    <property type="nucleotide sequence ID" value="NZ_BAAAKT010000002.1"/>
</dbReference>
<evidence type="ECO:0000256" key="3">
    <source>
        <dbReference type="ARBA" id="ARBA00023239"/>
    </source>
</evidence>
<reference evidence="5" key="2">
    <citation type="submission" date="2015-12" db="EMBL/GenBank/DDBJ databases">
        <authorList>
            <person name="Shamseldin A."/>
            <person name="Moawad H."/>
            <person name="Abd El-Rahim W.M."/>
            <person name="Sadowsky M.J."/>
        </authorList>
    </citation>
    <scope>NUCLEOTIDE SEQUENCE [LARGE SCALE GENOMIC DNA]</scope>
    <source>
        <strain evidence="5">CD08_7</strain>
    </source>
</reference>
<dbReference type="Proteomes" id="UP000054023">
    <property type="component" value="Unassembled WGS sequence"/>
</dbReference>
<keyword evidence="3 6" id="KW-0456">Lyase</keyword>
<evidence type="ECO:0000313" key="7">
    <source>
        <dbReference type="Proteomes" id="UP000054023"/>
    </source>
</evidence>
<organism evidence="5 7">
    <name type="scientific">Nesterenkonia jeotgali</name>
    <dbReference type="NCBI Taxonomy" id="317018"/>
    <lineage>
        <taxon>Bacteria</taxon>
        <taxon>Bacillati</taxon>
        <taxon>Actinomycetota</taxon>
        <taxon>Actinomycetes</taxon>
        <taxon>Micrococcales</taxon>
        <taxon>Micrococcaceae</taxon>
        <taxon>Nesterenkonia</taxon>
    </lineage>
</organism>
<evidence type="ECO:0000313" key="6">
    <source>
        <dbReference type="EMBL" id="MBA8920779.1"/>
    </source>
</evidence>
<protein>
    <submittedName>
        <fullName evidence="6">4-hydroxy-2-oxoheptanedioate aldolase</fullName>
        <ecNumber evidence="6">4.1.2.52</ecNumber>
    </submittedName>
    <submittedName>
        <fullName evidence="5">5-keto-4-deoxy-D-glucarate aldolase</fullName>
    </submittedName>
</protein>
<evidence type="ECO:0000256" key="2">
    <source>
        <dbReference type="ARBA" id="ARBA00022723"/>
    </source>
</evidence>
<evidence type="ECO:0000259" key="4">
    <source>
        <dbReference type="Pfam" id="PF03328"/>
    </source>
</evidence>
<reference evidence="6 8" key="3">
    <citation type="submission" date="2020-08" db="EMBL/GenBank/DDBJ databases">
        <title>Sequencing the genomes of 1000 actinobacteria strains.</title>
        <authorList>
            <person name="Klenk H.-P."/>
        </authorList>
    </citation>
    <scope>NUCLEOTIDE SEQUENCE [LARGE SCALE GENOMIC DNA]</scope>
    <source>
        <strain evidence="6 8">DSM 19081</strain>
    </source>
</reference>
<dbReference type="InterPro" id="IPR005000">
    <property type="entry name" value="Aldolase/citrate-lyase_domain"/>
</dbReference>
<comment type="similarity">
    <text evidence="1">Belongs to the HpcH/HpaI aldolase family.</text>
</comment>
<keyword evidence="7" id="KW-1185">Reference proteome</keyword>
<dbReference type="OrthoDB" id="86160at2"/>
<keyword evidence="2" id="KW-0479">Metal-binding</keyword>
<dbReference type="GO" id="GO:0016832">
    <property type="term" value="F:aldehyde-lyase activity"/>
    <property type="evidence" value="ECO:0007669"/>
    <property type="project" value="TreeGrafter"/>
</dbReference>
<dbReference type="GO" id="GO:0005737">
    <property type="term" value="C:cytoplasm"/>
    <property type="evidence" value="ECO:0007669"/>
    <property type="project" value="TreeGrafter"/>
</dbReference>
<comment type="caution">
    <text evidence="5">The sequence shown here is derived from an EMBL/GenBank/DDBJ whole genome shotgun (WGS) entry which is preliminary data.</text>
</comment>
<dbReference type="InterPro" id="IPR040442">
    <property type="entry name" value="Pyrv_kinase-like_dom_sf"/>
</dbReference>
<dbReference type="Gene3D" id="3.20.20.60">
    <property type="entry name" value="Phosphoenolpyruvate-binding domains"/>
    <property type="match status" value="1"/>
</dbReference>
<dbReference type="AlphaFoldDB" id="A0A0W8IDL4"/>
<feature type="domain" description="HpcH/HpaI aldolase/citrate lyase" evidence="4">
    <location>
        <begin position="22"/>
        <end position="245"/>
    </location>
</feature>
<evidence type="ECO:0000313" key="5">
    <source>
        <dbReference type="EMBL" id="KUG58015.1"/>
    </source>
</evidence>
<dbReference type="EMBL" id="LQBM01000004">
    <property type="protein sequence ID" value="KUG58015.1"/>
    <property type="molecule type" value="Genomic_DNA"/>
</dbReference>
<name>A0A0W8IDL4_9MICC</name>
<dbReference type="SUPFAM" id="SSF51621">
    <property type="entry name" value="Phosphoenolpyruvate/pyruvate domain"/>
    <property type="match status" value="1"/>
</dbReference>
<dbReference type="Proteomes" id="UP000546252">
    <property type="component" value="Unassembled WGS sequence"/>
</dbReference>
<dbReference type="GO" id="GO:0046872">
    <property type="term" value="F:metal ion binding"/>
    <property type="evidence" value="ECO:0007669"/>
    <property type="project" value="UniProtKB-KW"/>
</dbReference>
<sequence length="261" mass="26939">MPLQLNPTLDRVLDAADRPLIGGWVCSGSPVMAEIMAGSGLDLVLIDMEHAPNGLESVLAQLHALSGYPVTPLVRVSSGDPVTIKQVLDLGVQNLLVPMISTPEQARAVAAAAAYPPAGQRGIGNALARSGRWNRVQNYLQDAASQVSVYLQIETAEGVENAEAIAAVSGVAGIFAGPSDLAASMGLLGRQTHPRVIEAVKTTFAAAKRAGKTAGVNAFDPAAARDYLEAGAAWVLVGADVSLVARGSEQLAADFIPRTAD</sequence>
<dbReference type="STRING" id="317018.AVL63_05820"/>
<evidence type="ECO:0000313" key="8">
    <source>
        <dbReference type="Proteomes" id="UP000546252"/>
    </source>
</evidence>
<dbReference type="Pfam" id="PF03328">
    <property type="entry name" value="HpcH_HpaI"/>
    <property type="match status" value="1"/>
</dbReference>
<gene>
    <name evidence="5" type="ORF">AVL63_05820</name>
    <name evidence="6" type="ORF">HNR24_000712</name>
</gene>
<dbReference type="EC" id="4.1.2.52" evidence="6"/>
<evidence type="ECO:0000256" key="1">
    <source>
        <dbReference type="ARBA" id="ARBA00005568"/>
    </source>
</evidence>
<dbReference type="InterPro" id="IPR015813">
    <property type="entry name" value="Pyrv/PenolPyrv_kinase-like_dom"/>
</dbReference>
<reference evidence="7" key="1">
    <citation type="submission" date="2015-12" db="EMBL/GenBank/DDBJ databases">
        <authorList>
            <person name="Nair G.R."/>
            <person name="Kaur G."/>
            <person name="Mayilraj S."/>
        </authorList>
    </citation>
    <scope>NUCLEOTIDE SEQUENCE [LARGE SCALE GENOMIC DNA]</scope>
    <source>
        <strain evidence="7">CD08_7</strain>
    </source>
</reference>
<dbReference type="InterPro" id="IPR050251">
    <property type="entry name" value="HpcH-HpaI_aldolase"/>
</dbReference>
<accession>A0A0W8IDL4</accession>
<dbReference type="EMBL" id="JACJIH010000001">
    <property type="protein sequence ID" value="MBA8920779.1"/>
    <property type="molecule type" value="Genomic_DNA"/>
</dbReference>
<dbReference type="PANTHER" id="PTHR30502:SF0">
    <property type="entry name" value="PHOSPHOENOLPYRUVATE CARBOXYLASE FAMILY PROTEIN"/>
    <property type="match status" value="1"/>
</dbReference>